<gene>
    <name evidence="2" type="ordered locus">Arcve_1699</name>
</gene>
<evidence type="ECO:0000313" key="2">
    <source>
        <dbReference type="EMBL" id="AEA47698.1"/>
    </source>
</evidence>
<dbReference type="HOGENOM" id="CLU_098807_3_1_2"/>
<evidence type="ECO:0000313" key="3">
    <source>
        <dbReference type="Proteomes" id="UP000008136"/>
    </source>
</evidence>
<dbReference type="RefSeq" id="WP_013684354.1">
    <property type="nucleotide sequence ID" value="NC_015320.1"/>
</dbReference>
<dbReference type="Pfam" id="PF03091">
    <property type="entry name" value="CutA1"/>
    <property type="match status" value="1"/>
</dbReference>
<dbReference type="Gene3D" id="3.30.70.120">
    <property type="match status" value="1"/>
</dbReference>
<evidence type="ECO:0000256" key="1">
    <source>
        <dbReference type="ARBA" id="ARBA00010169"/>
    </source>
</evidence>
<dbReference type="InterPro" id="IPR015867">
    <property type="entry name" value="N-reg_PII/ATP_PRibTrfase_C"/>
</dbReference>
<dbReference type="Proteomes" id="UP000008136">
    <property type="component" value="Chromosome"/>
</dbReference>
<dbReference type="InterPro" id="IPR011322">
    <property type="entry name" value="N-reg_PII-like_a/b"/>
</dbReference>
<dbReference type="SUPFAM" id="SSF54913">
    <property type="entry name" value="GlnB-like"/>
    <property type="match status" value="1"/>
</dbReference>
<dbReference type="EMBL" id="CP002588">
    <property type="protein sequence ID" value="AEA47698.1"/>
    <property type="molecule type" value="Genomic_DNA"/>
</dbReference>
<comment type="similarity">
    <text evidence="1">Belongs to the CutA family.</text>
</comment>
<dbReference type="AlphaFoldDB" id="F2KQG5"/>
<protein>
    <submittedName>
        <fullName evidence="2">CutA1 divalent ion tolerance protein</fullName>
    </submittedName>
</protein>
<dbReference type="GO" id="GO:0005507">
    <property type="term" value="F:copper ion binding"/>
    <property type="evidence" value="ECO:0007669"/>
    <property type="project" value="TreeGrafter"/>
</dbReference>
<dbReference type="PANTHER" id="PTHR23419:SF8">
    <property type="entry name" value="FI09726P"/>
    <property type="match status" value="1"/>
</dbReference>
<reference evidence="2 3" key="1">
    <citation type="submission" date="2011-03" db="EMBL/GenBank/DDBJ databases">
        <title>The complete genome of Archaeoglobus veneficus SNP6.</title>
        <authorList>
            <consortium name="US DOE Joint Genome Institute (JGI-PGF)"/>
            <person name="Lucas S."/>
            <person name="Copeland A."/>
            <person name="Lapidus A."/>
            <person name="Bruce D."/>
            <person name="Goodwin L."/>
            <person name="Pitluck S."/>
            <person name="Kyrpides N."/>
            <person name="Mavromatis K."/>
            <person name="Pagani I."/>
            <person name="Ivanova N."/>
            <person name="Mikhailova N."/>
            <person name="Lu M."/>
            <person name="Detter J.C."/>
            <person name="Tapia R."/>
            <person name="Han C."/>
            <person name="Land M."/>
            <person name="Hauser L."/>
            <person name="Markowitz V."/>
            <person name="Cheng J.-F."/>
            <person name="Hugenholtz P."/>
            <person name="Woyke T."/>
            <person name="Wu D."/>
            <person name="Spring S."/>
            <person name="Brambilla E."/>
            <person name="Klenk H.-P."/>
            <person name="Eisen J.A."/>
        </authorList>
    </citation>
    <scope>NUCLEOTIDE SEQUENCE [LARGE SCALE GENOMIC DNA]</scope>
    <source>
        <strain>SNP6</strain>
    </source>
</reference>
<dbReference type="OrthoDB" id="8015at2157"/>
<dbReference type="PANTHER" id="PTHR23419">
    <property type="entry name" value="DIVALENT CATION TOLERANCE CUTA-RELATED"/>
    <property type="match status" value="1"/>
</dbReference>
<dbReference type="KEGG" id="ave:Arcve_1699"/>
<dbReference type="GO" id="GO:0010038">
    <property type="term" value="P:response to metal ion"/>
    <property type="evidence" value="ECO:0007669"/>
    <property type="project" value="InterPro"/>
</dbReference>
<organism evidence="2 3">
    <name type="scientific">Archaeoglobus veneficus (strain DSM 11195 / SNP6)</name>
    <dbReference type="NCBI Taxonomy" id="693661"/>
    <lineage>
        <taxon>Archaea</taxon>
        <taxon>Methanobacteriati</taxon>
        <taxon>Methanobacteriota</taxon>
        <taxon>Archaeoglobi</taxon>
        <taxon>Archaeoglobales</taxon>
        <taxon>Archaeoglobaceae</taxon>
        <taxon>Archaeoglobus</taxon>
    </lineage>
</organism>
<accession>F2KQG5</accession>
<keyword evidence="3" id="KW-1185">Reference proteome</keyword>
<sequence length="104" mass="12068">MYVFVYVTASSLEEARKIARHVLEKKLAACVNVFPISSMFWWEGRIENALEFAMIIKTKSEKLSELKEEIKSLHSYSTPCICAFAVEDGLREFLNWIDETVEEE</sequence>
<dbReference type="GeneID" id="10394825"/>
<dbReference type="InterPro" id="IPR004323">
    <property type="entry name" value="Ion_tolerance_CutA"/>
</dbReference>
<proteinExistence type="inferred from homology"/>
<dbReference type="NCBIfam" id="NF041095">
    <property type="entry name" value="dival_cat_tol_CutA"/>
    <property type="match status" value="1"/>
</dbReference>
<dbReference type="InterPro" id="IPR053426">
    <property type="entry name" value="CutA_tolerance"/>
</dbReference>
<dbReference type="STRING" id="693661.Arcve_1699"/>
<name>F2KQG5_ARCVS</name>
<dbReference type="eggNOG" id="arCOG04231">
    <property type="taxonomic scope" value="Archaea"/>
</dbReference>